<sequence length="193" mass="21417">MNFSGAPSQSYDDYPVFTFDTQQTVKFKIDNIVKKYDLGGVWFWTLGSDSLESSSAAKYSLFHAAYQALNGGTPTPTQIPEYVEEASYSAGDKVSISNIIYECNKPWPYGGWCSQASFRPDGMYGSNAWTKIGTVPTPTPTPTIPDYSTGTRYSKGNQVMVGNRAYQCKSNSLCKRSFFRPGSQFGGFAWKRI</sequence>
<dbReference type="InterPro" id="IPR003610">
    <property type="entry name" value="CBM5/12"/>
</dbReference>
<reference evidence="2 3" key="1">
    <citation type="submission" date="2017-06" db="EMBL/GenBank/DDBJ databases">
        <title>Complete genome of Francisella halioticida.</title>
        <authorList>
            <person name="Sjodin A."/>
        </authorList>
    </citation>
    <scope>NUCLEOTIDE SEQUENCE [LARGE SCALE GENOMIC DNA]</scope>
    <source>
        <strain evidence="2 3">DSM 23729</strain>
    </source>
</reference>
<name>A0ABN5B2K3_9GAMM</name>
<protein>
    <recommendedName>
        <fullName evidence="1">GH18 domain-containing protein</fullName>
    </recommendedName>
</protein>
<evidence type="ECO:0000259" key="1">
    <source>
        <dbReference type="PROSITE" id="PS51910"/>
    </source>
</evidence>
<dbReference type="PROSITE" id="PS51910">
    <property type="entry name" value="GH18_2"/>
    <property type="match status" value="1"/>
</dbReference>
<accession>A0ABN5B2K3</accession>
<dbReference type="PANTHER" id="PTHR34823:SF1">
    <property type="entry name" value="CHITIN-BINDING TYPE-4 DOMAIN-CONTAINING PROTEIN"/>
    <property type="match status" value="1"/>
</dbReference>
<dbReference type="InterPro" id="IPR051024">
    <property type="entry name" value="GlcNAc_Chitin_IntDeg"/>
</dbReference>
<dbReference type="Gene3D" id="2.10.10.90">
    <property type="match status" value="1"/>
</dbReference>
<dbReference type="InterPro" id="IPR001223">
    <property type="entry name" value="Glyco_hydro18_cat"/>
</dbReference>
<evidence type="ECO:0000313" key="3">
    <source>
        <dbReference type="Proteomes" id="UP000249910"/>
    </source>
</evidence>
<dbReference type="PANTHER" id="PTHR34823">
    <property type="entry name" value="GLCNAC-BINDING PROTEIN A"/>
    <property type="match status" value="1"/>
</dbReference>
<evidence type="ECO:0000313" key="2">
    <source>
        <dbReference type="EMBL" id="ASG68862.1"/>
    </source>
</evidence>
<dbReference type="EMBL" id="CP022132">
    <property type="protein sequence ID" value="ASG68862.1"/>
    <property type="molecule type" value="Genomic_DNA"/>
</dbReference>
<dbReference type="Proteomes" id="UP000249910">
    <property type="component" value="Chromosome"/>
</dbReference>
<dbReference type="SUPFAM" id="SSF51445">
    <property type="entry name" value="(Trans)glycosidases"/>
    <property type="match status" value="1"/>
</dbReference>
<organism evidence="2 3">
    <name type="scientific">Francisella halioticida</name>
    <dbReference type="NCBI Taxonomy" id="549298"/>
    <lineage>
        <taxon>Bacteria</taxon>
        <taxon>Pseudomonadati</taxon>
        <taxon>Pseudomonadota</taxon>
        <taxon>Gammaproteobacteria</taxon>
        <taxon>Thiotrichales</taxon>
        <taxon>Francisellaceae</taxon>
        <taxon>Francisella</taxon>
    </lineage>
</organism>
<dbReference type="SMART" id="SM00495">
    <property type="entry name" value="ChtBD3"/>
    <property type="match status" value="2"/>
</dbReference>
<proteinExistence type="predicted"/>
<keyword evidence="3" id="KW-1185">Reference proteome</keyword>
<gene>
    <name evidence="2" type="ORF">CDV26_11150</name>
</gene>
<dbReference type="InterPro" id="IPR017853">
    <property type="entry name" value="GH"/>
</dbReference>
<feature type="domain" description="GH18" evidence="1">
    <location>
        <begin position="1"/>
        <end position="64"/>
    </location>
</feature>
<dbReference type="RefSeq" id="WP_088773322.1">
    <property type="nucleotide sequence ID" value="NZ_CP022132.1"/>
</dbReference>